<gene>
    <name evidence="3" type="ORF">PlAlph_0030</name>
</gene>
<accession>A0A6G8F1U6</accession>
<evidence type="ECO:0000259" key="1">
    <source>
        <dbReference type="Pfam" id="PF06230"/>
    </source>
</evidence>
<protein>
    <recommendedName>
        <fullName evidence="4">UDP-2,3-diacylglucosamine pyrophosphatase</fullName>
    </recommendedName>
</protein>
<evidence type="ECO:0000313" key="3">
    <source>
        <dbReference type="EMBL" id="QIM10249.1"/>
    </source>
</evidence>
<dbReference type="InterPro" id="IPR010415">
    <property type="entry name" value="LpxI_C"/>
</dbReference>
<feature type="domain" description="LpxI C-terminal" evidence="1">
    <location>
        <begin position="141"/>
        <end position="271"/>
    </location>
</feature>
<dbReference type="EMBL" id="MN990728">
    <property type="protein sequence ID" value="QIM10249.1"/>
    <property type="molecule type" value="Genomic_DNA"/>
</dbReference>
<organism evidence="3">
    <name type="scientific">uncultured Alphaproteobacteria bacterium</name>
    <dbReference type="NCBI Taxonomy" id="91750"/>
    <lineage>
        <taxon>Bacteria</taxon>
        <taxon>Pseudomonadati</taxon>
        <taxon>Pseudomonadota</taxon>
        <taxon>Alphaproteobacteria</taxon>
        <taxon>environmental samples</taxon>
    </lineage>
</organism>
<dbReference type="Pfam" id="PF06230">
    <property type="entry name" value="LpxI_C"/>
    <property type="match status" value="1"/>
</dbReference>
<dbReference type="InterPro" id="IPR053174">
    <property type="entry name" value="LpxI"/>
</dbReference>
<dbReference type="AlphaFoldDB" id="A0A6G8F1U6"/>
<evidence type="ECO:0000259" key="2">
    <source>
        <dbReference type="Pfam" id="PF17930"/>
    </source>
</evidence>
<dbReference type="Gene3D" id="3.40.140.80">
    <property type="match status" value="1"/>
</dbReference>
<feature type="domain" description="LpxI N-terminal" evidence="2">
    <location>
        <begin position="7"/>
        <end position="137"/>
    </location>
</feature>
<dbReference type="Pfam" id="PF17930">
    <property type="entry name" value="LpxI_N"/>
    <property type="match status" value="1"/>
</dbReference>
<evidence type="ECO:0008006" key="4">
    <source>
        <dbReference type="Google" id="ProtNLM"/>
    </source>
</evidence>
<sequence length="281" mass="30498">MNAPQKKLGIIAGGGNLPRRLIRHCIDTGRSFFVIAIEGNAASDLVDDTIPHLWIRIGQAGTGFKRLATENVEEVVMIGTIRRPSFKDLVPDMRTTAFFAKIGSKALGDDGILRALIKEIESEKMRVVGIQEVMGDLLAKTGVLTRKKPSKADLDDIRRGVTVAFELGRLDVGQSVVIQEGLVLGVEGIEGTDELIKRCGGYKRKGSGGVLVKLRKPQQDMRIDLPTVGSRTLENAKQSGLNGLAVHAGNTLIADEEDFIRQADKLGMFVIGIEPGDYLEQ</sequence>
<dbReference type="PANTHER" id="PTHR39962:SF1">
    <property type="entry name" value="LPXI FAMILY PROTEIN"/>
    <property type="match status" value="1"/>
</dbReference>
<dbReference type="PANTHER" id="PTHR39962">
    <property type="entry name" value="BLL4848 PROTEIN"/>
    <property type="match status" value="1"/>
</dbReference>
<dbReference type="Gene3D" id="3.40.50.20">
    <property type="match status" value="1"/>
</dbReference>
<proteinExistence type="predicted"/>
<dbReference type="InterPro" id="IPR041255">
    <property type="entry name" value="LpxI_N"/>
</dbReference>
<name>A0A6G8F1U6_9PROT</name>
<dbReference type="InterPro" id="IPR043167">
    <property type="entry name" value="LpxI_C_sf"/>
</dbReference>
<reference evidence="3" key="1">
    <citation type="journal article" date="2020" name="J. ISSAAS">
        <title>Lactobacilli and other gastrointestinal microbiota of Peromyscus leucopus, reservoir host for agents of Lyme disease and other zoonoses in North America.</title>
        <authorList>
            <person name="Milovic A."/>
            <person name="Bassam K."/>
            <person name="Shao H."/>
            <person name="Chatzistamou I."/>
            <person name="Tufts D.M."/>
            <person name="Diuk-Wasser M."/>
            <person name="Barbour A.G."/>
        </authorList>
    </citation>
    <scope>NUCLEOTIDE SEQUENCE</scope>
    <source>
        <strain evidence="3">LL90</strain>
    </source>
</reference>